<comment type="caution">
    <text evidence="1">The sequence shown here is derived from an EMBL/GenBank/DDBJ whole genome shotgun (WGS) entry which is preliminary data.</text>
</comment>
<feature type="non-terminal residue" evidence="1">
    <location>
        <position position="389"/>
    </location>
</feature>
<proteinExistence type="predicted"/>
<reference evidence="1" key="1">
    <citation type="submission" date="2021-06" db="EMBL/GenBank/DDBJ databases">
        <authorList>
            <person name="Kallberg Y."/>
            <person name="Tangrot J."/>
            <person name="Rosling A."/>
        </authorList>
    </citation>
    <scope>NUCLEOTIDE SEQUENCE</scope>
    <source>
        <strain evidence="1">MA461A</strain>
    </source>
</reference>
<keyword evidence="2" id="KW-1185">Reference proteome</keyword>
<sequence length="389" mass="41386">MPSNPANSKSATTPNGTTQVNANPKPLTSSTPTKATSRPRRATSASSYIFAPSWLVNLNNNNKSGSSSTVLSPAYASTTECPSAKEESKGLGTLKKDGLGGIKQVKDGQEKDGNSSITSFSRASAIGTSPSAPIRPKASSRSTASGEMDGIETVMKGFHGRSRSASQTGSTISSSPTSFDRNFPTLAKKKQFPLSVDLSTGNVDNNMWKNSDTKSKLLSPTSLPIAEDTIHNQIMDHEPELERRMSLVPKVESGKLDGKRAIKGSVKRKTSRSLSMDSVARGPTIGIGTGNISNRTLGQTQHLRLNLKESVAAKNVNGIHTQGSHVTTPNGIKKTSLIGNGQTLTGRKLSIGGSSKFDWSTMGKIGHSKMVSDDEERNSNDRKEYYSQN</sequence>
<dbReference type="Proteomes" id="UP000789920">
    <property type="component" value="Unassembled WGS sequence"/>
</dbReference>
<gene>
    <name evidence="1" type="ORF">RPERSI_LOCUS17403</name>
</gene>
<name>A0ACA9R723_9GLOM</name>
<accession>A0ACA9R723</accession>
<protein>
    <submittedName>
        <fullName evidence="1">6320_t:CDS:1</fullName>
    </submittedName>
</protein>
<organism evidence="1 2">
    <name type="scientific">Racocetra persica</name>
    <dbReference type="NCBI Taxonomy" id="160502"/>
    <lineage>
        <taxon>Eukaryota</taxon>
        <taxon>Fungi</taxon>
        <taxon>Fungi incertae sedis</taxon>
        <taxon>Mucoromycota</taxon>
        <taxon>Glomeromycotina</taxon>
        <taxon>Glomeromycetes</taxon>
        <taxon>Diversisporales</taxon>
        <taxon>Gigasporaceae</taxon>
        <taxon>Racocetra</taxon>
    </lineage>
</organism>
<dbReference type="EMBL" id="CAJVQC010044567">
    <property type="protein sequence ID" value="CAG8779784.1"/>
    <property type="molecule type" value="Genomic_DNA"/>
</dbReference>
<evidence type="ECO:0000313" key="1">
    <source>
        <dbReference type="EMBL" id="CAG8779784.1"/>
    </source>
</evidence>
<evidence type="ECO:0000313" key="2">
    <source>
        <dbReference type="Proteomes" id="UP000789920"/>
    </source>
</evidence>